<comment type="caution">
    <text evidence="14">The sequence shown here is derived from an EMBL/GenBank/DDBJ whole genome shotgun (WGS) entry which is preliminary data.</text>
</comment>
<sequence length="1040" mass="115976">MKHNHRRQWLTLLIKANLGISAALLPYSIYAEVSQEYSIPAGTLDSVLNQFALQSGVEFYLNSALSSDLYSQGLQGQYDQSQALNHLLSNTGLIAEKQQDGVYYLSSIGEGMTLDAIQVTTSFENAYQRDIAGSDDVYDYDASTAYIGKQDIERFKGTNAADLFTGVTNVHSGESRNGGGSIDPNIRGVQGFGRVPVVIDGTEQAITVYNGYRGASNRNYIDPNLIGSMKVYKGAQLSSDINTSTGGAVQVTTLQPQDIVEEGETFGIELVAESSSNAIEPNKARMHTGKRWQDVPVYSALGGVPLYDDPEVRFQTRDNKSDNPFDGEDTAYRLALAGIKPKFEWVAAYAYRNRGNYYSGTRKSDFYDQPYENGNGDLVAGRNPLLEPEHLARVHYPGHEVPNTSSEMESILFKSTFNIDDFNKLQFSARYTNSIHGEILASRSDYRNADGLAQWPLGNAKIQAYSLKFRTNPKNPYLDLSTNLWLSKSEGESNTGYGFPNFTWADSDTPDVIINTATIEREEQRYGFDFRNKMLLSSSVDVSFSGSYQRHELMPKQGLDYTIDYYDGPVRAGQRDEYNGSAKLEWRATDSIIFDAGVRFISYTAEDYYIENRLNAGELNTLKELRVQGYDVTYQTREEFAPEEITQNIANAEHEVRASFTKSNLNKEILRLQNLIAQFPGQADQHNARLAERQNELANFDNVLASKVSQATSEAASNTSFVLEHQSKWLVNDDNELSVAENACYAAMQQANYVEGSCKASSFLDDNAYNTDYKTSGHGWMPSATATWLIDDDSRLYVRYAETLRFPSLFESTSGFSGVTSGSAPLEAERAKLFETAYVHYFENATGKITYFDQTIDNVMDRERDGYKFSNLDSQRTSGIELNGRFDNSDYFADGSFAYNFRNEVCDSHSAAVGFVQDVRAGNSPHYERCSRGGFSEDSYLAAHAAPEYSASVLLGARFFDQDLETGIRTNYVSGSHKDEVIKRTDVTTYDAYIKYDFTRSITGELIGRNLSDVYYLEAGSVSGMPAPGRTITVKLSGRF</sequence>
<keyword evidence="5 10" id="KW-0812">Transmembrane</keyword>
<dbReference type="Gene3D" id="2.170.130.10">
    <property type="entry name" value="TonB-dependent receptor, plug domain"/>
    <property type="match status" value="1"/>
</dbReference>
<keyword evidence="2 10" id="KW-0813">Transport</keyword>
<evidence type="ECO:0000256" key="7">
    <source>
        <dbReference type="ARBA" id="ARBA00023077"/>
    </source>
</evidence>
<keyword evidence="4" id="KW-0406">Ion transport</keyword>
<keyword evidence="4" id="KW-0410">Iron transport</keyword>
<dbReference type="Proteomes" id="UP000006228">
    <property type="component" value="Unassembled WGS sequence"/>
</dbReference>
<dbReference type="InterPro" id="IPR011662">
    <property type="entry name" value="Secretin/TonB_short_N"/>
</dbReference>
<dbReference type="InterPro" id="IPR000531">
    <property type="entry name" value="Beta-barrel_TonB"/>
</dbReference>
<dbReference type="Gene3D" id="3.55.50.30">
    <property type="match status" value="1"/>
</dbReference>
<proteinExistence type="inferred from homology"/>
<dbReference type="EMBL" id="AEVT01000057">
    <property type="protein sequence ID" value="EGA70623.1"/>
    <property type="molecule type" value="Genomic_DNA"/>
</dbReference>
<protein>
    <submittedName>
        <fullName evidence="14">TonB-dependent receptor</fullName>
    </submittedName>
</protein>
<reference evidence="14 15" key="1">
    <citation type="journal article" date="2012" name="Int. J. Syst. Evol. Microbiol.">
        <title>Vibrio caribbeanicus sp. nov., isolated from the marine sponge Scleritoderma cyanea.</title>
        <authorList>
            <person name="Hoffmann M."/>
            <person name="Monday S.R."/>
            <person name="Allard M.W."/>
            <person name="Strain E.A."/>
            <person name="Whittaker P."/>
            <person name="Naum M."/>
            <person name="McCarthy P.J."/>
            <person name="Lopez J.V."/>
            <person name="Fischer M."/>
            <person name="Brown E.W."/>
        </authorList>
    </citation>
    <scope>NUCLEOTIDE SEQUENCE [LARGE SCALE GENOMIC DNA]</scope>
    <source>
        <strain evidence="15">DSMZ 21326</strain>
    </source>
</reference>
<keyword evidence="6" id="KW-0408">Iron</keyword>
<keyword evidence="14" id="KW-0675">Receptor</keyword>
<evidence type="ECO:0000256" key="4">
    <source>
        <dbReference type="ARBA" id="ARBA00022496"/>
    </source>
</evidence>
<evidence type="ECO:0000256" key="11">
    <source>
        <dbReference type="RuleBase" id="RU003357"/>
    </source>
</evidence>
<comment type="subcellular location">
    <subcellularLocation>
        <location evidence="1 10">Cell outer membrane</location>
        <topology evidence="1 10">Multi-pass membrane protein</topology>
    </subcellularLocation>
</comment>
<evidence type="ECO:0000256" key="12">
    <source>
        <dbReference type="SAM" id="Phobius"/>
    </source>
</evidence>
<dbReference type="InterPro" id="IPR037066">
    <property type="entry name" value="Plug_dom_sf"/>
</dbReference>
<dbReference type="PROSITE" id="PS52016">
    <property type="entry name" value="TONB_DEPENDENT_REC_3"/>
    <property type="match status" value="1"/>
</dbReference>
<dbReference type="SMART" id="SM00965">
    <property type="entry name" value="STN"/>
    <property type="match status" value="1"/>
</dbReference>
<accession>E8M5Q1</accession>
<evidence type="ECO:0000256" key="8">
    <source>
        <dbReference type="ARBA" id="ARBA00023136"/>
    </source>
</evidence>
<evidence type="ECO:0000256" key="1">
    <source>
        <dbReference type="ARBA" id="ARBA00004571"/>
    </source>
</evidence>
<feature type="transmembrane region" description="Helical" evidence="12">
    <location>
        <begin position="12"/>
        <end position="30"/>
    </location>
</feature>
<keyword evidence="8 10" id="KW-0472">Membrane</keyword>
<evidence type="ECO:0000256" key="2">
    <source>
        <dbReference type="ARBA" id="ARBA00022448"/>
    </source>
</evidence>
<keyword evidence="7 11" id="KW-0798">TonB box</keyword>
<evidence type="ECO:0000313" key="14">
    <source>
        <dbReference type="EMBL" id="EGA70623.1"/>
    </source>
</evidence>
<dbReference type="GeneID" id="95568933"/>
<dbReference type="InterPro" id="IPR036942">
    <property type="entry name" value="Beta-barrel_TonB_sf"/>
</dbReference>
<dbReference type="RefSeq" id="WP_008076152.1">
    <property type="nucleotide sequence ID" value="NZ_AEVT01000057.1"/>
</dbReference>
<keyword evidence="12" id="KW-1133">Transmembrane helix</keyword>
<evidence type="ECO:0000313" key="15">
    <source>
        <dbReference type="Proteomes" id="UP000006228"/>
    </source>
</evidence>
<dbReference type="eggNOG" id="COG1629">
    <property type="taxonomic scope" value="Bacteria"/>
</dbReference>
<evidence type="ECO:0000256" key="5">
    <source>
        <dbReference type="ARBA" id="ARBA00022692"/>
    </source>
</evidence>
<gene>
    <name evidence="14" type="ORF">VISI1226_15968</name>
</gene>
<dbReference type="OrthoDB" id="6046653at2"/>
<dbReference type="Gene3D" id="2.40.170.20">
    <property type="entry name" value="TonB-dependent receptor, beta-barrel domain"/>
    <property type="match status" value="1"/>
</dbReference>
<dbReference type="Pfam" id="PF00593">
    <property type="entry name" value="TonB_dep_Rec_b-barrel"/>
    <property type="match status" value="1"/>
</dbReference>
<evidence type="ECO:0000256" key="6">
    <source>
        <dbReference type="ARBA" id="ARBA00023004"/>
    </source>
</evidence>
<dbReference type="GO" id="GO:0009279">
    <property type="term" value="C:cell outer membrane"/>
    <property type="evidence" value="ECO:0007669"/>
    <property type="project" value="UniProtKB-SubCell"/>
</dbReference>
<dbReference type="AlphaFoldDB" id="E8M5Q1"/>
<comment type="similarity">
    <text evidence="10 11">Belongs to the TonB-dependent receptor family.</text>
</comment>
<keyword evidence="3 10" id="KW-1134">Transmembrane beta strand</keyword>
<evidence type="ECO:0000259" key="13">
    <source>
        <dbReference type="SMART" id="SM00965"/>
    </source>
</evidence>
<evidence type="ECO:0000256" key="3">
    <source>
        <dbReference type="ARBA" id="ARBA00022452"/>
    </source>
</evidence>
<dbReference type="InterPro" id="IPR039426">
    <property type="entry name" value="TonB-dep_rcpt-like"/>
</dbReference>
<dbReference type="InterPro" id="IPR012910">
    <property type="entry name" value="Plug_dom"/>
</dbReference>
<dbReference type="Pfam" id="PF07715">
    <property type="entry name" value="Plug"/>
    <property type="match status" value="1"/>
</dbReference>
<evidence type="ECO:0000256" key="10">
    <source>
        <dbReference type="PROSITE-ProRule" id="PRU01360"/>
    </source>
</evidence>
<dbReference type="PANTHER" id="PTHR30442:SF0">
    <property type="entry name" value="FE(3+) DICITRATE TRANSPORT PROTEIN FECA"/>
    <property type="match status" value="1"/>
</dbReference>
<organism evidence="14 15">
    <name type="scientific">Vibrio sinaloensis DSM 21326</name>
    <dbReference type="NCBI Taxonomy" id="945550"/>
    <lineage>
        <taxon>Bacteria</taxon>
        <taxon>Pseudomonadati</taxon>
        <taxon>Pseudomonadota</taxon>
        <taxon>Gammaproteobacteria</taxon>
        <taxon>Vibrionales</taxon>
        <taxon>Vibrionaceae</taxon>
        <taxon>Vibrio</taxon>
        <taxon>Vibrio oreintalis group</taxon>
    </lineage>
</organism>
<keyword evidence="9 10" id="KW-0998">Cell outer membrane</keyword>
<dbReference type="GO" id="GO:0033214">
    <property type="term" value="P:siderophore-iron import into cell"/>
    <property type="evidence" value="ECO:0007669"/>
    <property type="project" value="TreeGrafter"/>
</dbReference>
<name>E8M5Q1_PHOS4</name>
<feature type="domain" description="Secretin/TonB short N-terminal" evidence="13">
    <location>
        <begin position="57"/>
        <end position="108"/>
    </location>
</feature>
<dbReference type="eggNOG" id="COG4774">
    <property type="taxonomic scope" value="Bacteria"/>
</dbReference>
<dbReference type="SUPFAM" id="SSF56935">
    <property type="entry name" value="Porins"/>
    <property type="match status" value="1"/>
</dbReference>
<dbReference type="PANTHER" id="PTHR30442">
    <property type="entry name" value="IRON III DICITRATE TRANSPORT PROTEIN FECA"/>
    <property type="match status" value="1"/>
</dbReference>
<evidence type="ECO:0000256" key="9">
    <source>
        <dbReference type="ARBA" id="ARBA00023237"/>
    </source>
</evidence>